<dbReference type="InterPro" id="IPR002772">
    <property type="entry name" value="Glyco_hydro_3_C"/>
</dbReference>
<dbReference type="Proteomes" id="UP000192277">
    <property type="component" value="Unassembled WGS sequence"/>
</dbReference>
<evidence type="ECO:0000256" key="3">
    <source>
        <dbReference type="ARBA" id="ARBA00023277"/>
    </source>
</evidence>
<dbReference type="PROSITE" id="PS00775">
    <property type="entry name" value="GLYCOSYL_HYDROL_F3"/>
    <property type="match status" value="1"/>
</dbReference>
<evidence type="ECO:0000256" key="1">
    <source>
        <dbReference type="ARBA" id="ARBA00005336"/>
    </source>
</evidence>
<dbReference type="Gene3D" id="3.40.50.1700">
    <property type="entry name" value="Glycoside hydrolase family 3 C-terminal domain"/>
    <property type="match status" value="1"/>
</dbReference>
<dbReference type="InterPro" id="IPR019800">
    <property type="entry name" value="Glyco_hydro_3_AS"/>
</dbReference>
<dbReference type="InterPro" id="IPR017853">
    <property type="entry name" value="GH"/>
</dbReference>
<dbReference type="PANTHER" id="PTHR42715:SF10">
    <property type="entry name" value="BETA-GLUCOSIDASE"/>
    <property type="match status" value="1"/>
</dbReference>
<evidence type="ECO:0000256" key="4">
    <source>
        <dbReference type="RuleBase" id="RU361161"/>
    </source>
</evidence>
<name>A0ABX3NLY9_9BACT</name>
<sequence>MVLTKNQHPASLLLLIQTIVMKSFCLPSSLLCIALCFSFGSSAQNNLPQLGKAPISAVIKAMTLEEKAGLVVGKGFSIPGISMGETDKSPDKITGISGHSVGIARLGIPSLGFADGPAGIHKFMNAKDSADKLFTTAWPVGTLLASSWDTALVKKLGVAFGEEIKAFGIDFILGPGVNIHRNPLGGRNFEYYSEDPLVSGKTAAAIINGIQSEGVGATIKHFAANNQETNRMSVNTIVSERALREIYLRNFEIAIKSSQPWAVMSSYNLINGTYTSESHDLLTTILRNEWGYKGFVMSDWFGGKDPVAQMKAGNNLVMPGTTAQVKAIVDAVKNGQLSEAVLDENVADILNVMLQTPTSKRYQYSNHPDLKKHAEISREAAAESMVLLKNDAGALPVTGTAKTIALFGNHGYDLIAGGTGSGDVSKAYAVSMAEGLTNAGYKVDKELQQRYQSYLNEYEAKHPKKALLQELLNPTPLAPEYTVDKSSIEQKAVSSDIAILYIGRNAGEGNDRKIADDYELTAQEKEMITSITDAFHAAHKPVIAVLNIGGVIDVMPLRDKADAILLAWQPGQEGGHAITDILSGRVNPSGKLATTFPVSYNDEPSTKNFPGKEFPEKATTGMFGMKSIPAEVTYEEGIYVGYRYFNTFNVKPAYEFGYGLSYTSFGYSPVKLSAATFNNKLTASVTITNTGKVAGKEVAELYLSAPAKTMDKPSEELKAFAKTGLLQPGKSQTITFTLTPSDLASYKSDASLWLAEAGNYTVKIGASSLNIKGTASFNLRKELVVEKDHKALSPQAGINELKPGK</sequence>
<dbReference type="PANTHER" id="PTHR42715">
    <property type="entry name" value="BETA-GLUCOSIDASE"/>
    <property type="match status" value="1"/>
</dbReference>
<keyword evidence="2 4" id="KW-0378">Hydrolase</keyword>
<dbReference type="Pfam" id="PF01915">
    <property type="entry name" value="Glyco_hydro_3_C"/>
    <property type="match status" value="1"/>
</dbReference>
<accession>A0ABX3NLY9</accession>
<evidence type="ECO:0000256" key="2">
    <source>
        <dbReference type="ARBA" id="ARBA00022801"/>
    </source>
</evidence>
<dbReference type="Gene3D" id="3.20.20.300">
    <property type="entry name" value="Glycoside hydrolase, family 3, N-terminal domain"/>
    <property type="match status" value="1"/>
</dbReference>
<dbReference type="InterPro" id="IPR013783">
    <property type="entry name" value="Ig-like_fold"/>
</dbReference>
<dbReference type="InterPro" id="IPR026891">
    <property type="entry name" value="Fn3-like"/>
</dbReference>
<organism evidence="6 7">
    <name type="scientific">Niastella koreensis</name>
    <dbReference type="NCBI Taxonomy" id="354356"/>
    <lineage>
        <taxon>Bacteria</taxon>
        <taxon>Pseudomonadati</taxon>
        <taxon>Bacteroidota</taxon>
        <taxon>Chitinophagia</taxon>
        <taxon>Chitinophagales</taxon>
        <taxon>Chitinophagaceae</taxon>
        <taxon>Niastella</taxon>
    </lineage>
</organism>
<dbReference type="PRINTS" id="PR00133">
    <property type="entry name" value="GLHYDRLASE3"/>
</dbReference>
<dbReference type="EMBL" id="LWBO01000084">
    <property type="protein sequence ID" value="OQP39115.1"/>
    <property type="molecule type" value="Genomic_DNA"/>
</dbReference>
<comment type="caution">
    <text evidence="6">The sequence shown here is derived from an EMBL/GenBank/DDBJ whole genome shotgun (WGS) entry which is preliminary data.</text>
</comment>
<dbReference type="InterPro" id="IPR036962">
    <property type="entry name" value="Glyco_hydro_3_N_sf"/>
</dbReference>
<reference evidence="6 7" key="1">
    <citation type="submission" date="2016-04" db="EMBL/GenBank/DDBJ databases">
        <authorList>
            <person name="Chen L."/>
            <person name="Zhuang W."/>
            <person name="Wang G."/>
        </authorList>
    </citation>
    <scope>NUCLEOTIDE SEQUENCE [LARGE SCALE GENOMIC DNA]</scope>
    <source>
        <strain evidence="7">GR20</strain>
    </source>
</reference>
<dbReference type="InterPro" id="IPR036881">
    <property type="entry name" value="Glyco_hydro_3_C_sf"/>
</dbReference>
<dbReference type="GO" id="GO:0016787">
    <property type="term" value="F:hydrolase activity"/>
    <property type="evidence" value="ECO:0007669"/>
    <property type="project" value="UniProtKB-KW"/>
</dbReference>
<proteinExistence type="inferred from homology"/>
<dbReference type="Pfam" id="PF00933">
    <property type="entry name" value="Glyco_hydro_3"/>
    <property type="match status" value="1"/>
</dbReference>
<evidence type="ECO:0000259" key="5">
    <source>
        <dbReference type="SMART" id="SM01217"/>
    </source>
</evidence>
<protein>
    <submittedName>
        <fullName evidence="6">Glycosyl hydrolase</fullName>
    </submittedName>
</protein>
<keyword evidence="7" id="KW-1185">Reference proteome</keyword>
<dbReference type="Pfam" id="PF14310">
    <property type="entry name" value="Fn3-like"/>
    <property type="match status" value="1"/>
</dbReference>
<dbReference type="Gene3D" id="2.60.40.10">
    <property type="entry name" value="Immunoglobulins"/>
    <property type="match status" value="1"/>
</dbReference>
<dbReference type="SMART" id="SM01217">
    <property type="entry name" value="Fn3_like"/>
    <property type="match status" value="1"/>
</dbReference>
<evidence type="ECO:0000313" key="6">
    <source>
        <dbReference type="EMBL" id="OQP39115.1"/>
    </source>
</evidence>
<dbReference type="SUPFAM" id="SSF52279">
    <property type="entry name" value="Beta-D-glucan exohydrolase, C-terminal domain"/>
    <property type="match status" value="1"/>
</dbReference>
<evidence type="ECO:0000313" key="7">
    <source>
        <dbReference type="Proteomes" id="UP000192277"/>
    </source>
</evidence>
<dbReference type="InterPro" id="IPR050288">
    <property type="entry name" value="Cellulose_deg_GH3"/>
</dbReference>
<keyword evidence="4" id="KW-0326">Glycosidase</keyword>
<gene>
    <name evidence="6" type="ORF">A4D02_17430</name>
</gene>
<keyword evidence="3" id="KW-0119">Carbohydrate metabolism</keyword>
<dbReference type="SUPFAM" id="SSF51445">
    <property type="entry name" value="(Trans)glycosidases"/>
    <property type="match status" value="1"/>
</dbReference>
<feature type="domain" description="Fibronectin type III-like" evidence="5">
    <location>
        <begin position="697"/>
        <end position="768"/>
    </location>
</feature>
<comment type="similarity">
    <text evidence="1 4">Belongs to the glycosyl hydrolase 3 family.</text>
</comment>
<dbReference type="InterPro" id="IPR001764">
    <property type="entry name" value="Glyco_hydro_3_N"/>
</dbReference>